<proteinExistence type="predicted"/>
<dbReference type="Pfam" id="PF13144">
    <property type="entry name" value="ChapFlgA"/>
    <property type="match status" value="1"/>
</dbReference>
<dbReference type="Gene3D" id="2.30.30.760">
    <property type="match status" value="1"/>
</dbReference>
<reference evidence="2" key="1">
    <citation type="submission" date="2018-04" db="EMBL/GenBank/DDBJ databases">
        <title>Draft genome sequence of the Candidatus Spirobacillus cienkowskii, a pathogen of freshwater Daphnia species, reconstructed from hemolymph metagenomic reads.</title>
        <authorList>
            <person name="Bresciani L."/>
            <person name="Lemos L.N."/>
            <person name="Wale N."/>
            <person name="Lin J.Y."/>
            <person name="Fernandes G.R."/>
            <person name="Duffy M.A."/>
            <person name="Rodrigues J.M."/>
        </authorList>
    </citation>
    <scope>NUCLEOTIDE SEQUENCE [LARGE SCALE GENOMIC DNA]</scope>
    <source>
        <strain evidence="2">Binning01</strain>
    </source>
</reference>
<evidence type="ECO:0000313" key="2">
    <source>
        <dbReference type="EMBL" id="RDB35189.1"/>
    </source>
</evidence>
<evidence type="ECO:0000313" key="3">
    <source>
        <dbReference type="Proteomes" id="UP000253934"/>
    </source>
</evidence>
<comment type="caution">
    <text evidence="2">The sequence shown here is derived from an EMBL/GenBank/DDBJ whole genome shotgun (WGS) entry which is preliminary data.</text>
</comment>
<dbReference type="InterPro" id="IPR017585">
    <property type="entry name" value="SAF_FlgA"/>
</dbReference>
<gene>
    <name evidence="2" type="ORF">DCC88_11485</name>
</gene>
<keyword evidence="3" id="KW-1185">Reference proteome</keyword>
<dbReference type="Proteomes" id="UP000253934">
    <property type="component" value="Unassembled WGS sequence"/>
</dbReference>
<accession>A0A369KKM8</accession>
<organism evidence="2 3">
    <name type="scientific">Spirobacillus cienkowskii</name>
    <dbReference type="NCBI Taxonomy" id="495820"/>
    <lineage>
        <taxon>Bacteria</taxon>
        <taxon>Pseudomonadati</taxon>
        <taxon>Bdellovibrionota</taxon>
        <taxon>Oligoflexia</taxon>
        <taxon>Silvanigrellales</taxon>
        <taxon>Spirobacillus</taxon>
    </lineage>
</organism>
<feature type="domain" description="Flagella basal body P-ring formation protein FlgA SAF" evidence="1">
    <location>
        <begin position="121"/>
        <end position="262"/>
    </location>
</feature>
<dbReference type="AlphaFoldDB" id="A0A369KKM8"/>
<name>A0A369KKM8_9BACT</name>
<evidence type="ECO:0000259" key="1">
    <source>
        <dbReference type="Pfam" id="PF13144"/>
    </source>
</evidence>
<protein>
    <recommendedName>
        <fullName evidence="1">Flagella basal body P-ring formation protein FlgA SAF domain-containing protein</fullName>
    </recommendedName>
</protein>
<dbReference type="EMBL" id="QOVW01000098">
    <property type="protein sequence ID" value="RDB35189.1"/>
    <property type="molecule type" value="Genomic_DNA"/>
</dbReference>
<sequence>MNAIASPPAIYVEYKSLSNNPEILEIQKDILVQFIKANKHENSLVVENTDNINEVINKNTVLSIKCISCQINNSNLYEIIPNSIRKIKNNFVTEYRFDLKNSIEQKFSWHIEIMEKKNIYYIVAKQTINPNMIIFEKDLEILRCTSGENKFTPKYPFIELKEAQKQLNFYNNKKTSQFLSIKQEIEPKSLSQEILVRAGEIIKIIYSPKDSLVLQTMGKSLSNGGRGELIRVQLTDWHDKGFVPHSTKRIIEGIVIAPSEVEYAAN</sequence>